<evidence type="ECO:0000256" key="1">
    <source>
        <dbReference type="SAM" id="MobiDB-lite"/>
    </source>
</evidence>
<dbReference type="AlphaFoldDB" id="A0A232FLK8"/>
<dbReference type="OrthoDB" id="199913at2759"/>
<comment type="caution">
    <text evidence="2">The sequence shown here is derived from an EMBL/GenBank/DDBJ whole genome shotgun (WGS) entry which is preliminary data.</text>
</comment>
<dbReference type="Proteomes" id="UP000215335">
    <property type="component" value="Unassembled WGS sequence"/>
</dbReference>
<keyword evidence="3" id="KW-1185">Reference proteome</keyword>
<name>A0A232FLK8_9HYME</name>
<dbReference type="EMBL" id="NNAY01000050">
    <property type="protein sequence ID" value="OXU31542.1"/>
    <property type="molecule type" value="Genomic_DNA"/>
</dbReference>
<dbReference type="STRING" id="543379.A0A232FLK8"/>
<proteinExistence type="predicted"/>
<feature type="region of interest" description="Disordered" evidence="1">
    <location>
        <begin position="1"/>
        <end position="30"/>
    </location>
</feature>
<evidence type="ECO:0000313" key="2">
    <source>
        <dbReference type="EMBL" id="OXU31542.1"/>
    </source>
</evidence>
<organism evidence="2 3">
    <name type="scientific">Trichomalopsis sarcophagae</name>
    <dbReference type="NCBI Taxonomy" id="543379"/>
    <lineage>
        <taxon>Eukaryota</taxon>
        <taxon>Metazoa</taxon>
        <taxon>Ecdysozoa</taxon>
        <taxon>Arthropoda</taxon>
        <taxon>Hexapoda</taxon>
        <taxon>Insecta</taxon>
        <taxon>Pterygota</taxon>
        <taxon>Neoptera</taxon>
        <taxon>Endopterygota</taxon>
        <taxon>Hymenoptera</taxon>
        <taxon>Apocrita</taxon>
        <taxon>Proctotrupomorpha</taxon>
        <taxon>Chalcidoidea</taxon>
        <taxon>Pteromalidae</taxon>
        <taxon>Pteromalinae</taxon>
        <taxon>Trichomalopsis</taxon>
    </lineage>
</organism>
<accession>A0A232FLK8</accession>
<evidence type="ECO:0008006" key="4">
    <source>
        <dbReference type="Google" id="ProtNLM"/>
    </source>
</evidence>
<evidence type="ECO:0000313" key="3">
    <source>
        <dbReference type="Proteomes" id="UP000215335"/>
    </source>
</evidence>
<gene>
    <name evidence="2" type="ORF">TSAR_013258</name>
</gene>
<protein>
    <recommendedName>
        <fullName evidence="4">F-box domain-containing protein</fullName>
    </recommendedName>
</protein>
<sequence>MSEESNVNLSQVDTKFTSTEDASAENHSSQDAELLQELGKLCLIRVGAIPLLPSSLLDNEKSDNDDKPNITIVFTDYREHMDMEKVIERYKDIFKSKTITIQMNEACVGKPMLGVDNLPILSLQPSEKVQFRTSFCFIDEYENKNNISAERMCEELIPEYEDSKIILLMFGTNDEGDNIAQEALKLAKKKLKPHTYNVWGSKCEEIIKEFNAADDQMPICFGLSICSSNIKAWTYINTDCYIKYTELHSSLLNFRSNIKLGSHSLALVAGPAELMNDANILRLEVEDHSLKSPDYMEVIKEVFPNVPLIGAFNYDCDNVYTSSPNSAGAYFKMYENMFCSKVFVIRKSENTKIRISSCTELEAKRSREISNVPVKIFNELIPQNNEATKNILLLFTTSPSSDEVAKDIITVANLRLKPKCFNVWGGRCCYISKDSRMDFTSIFGPYEIADVEEMFGYGDKSFYNTVYQKYSDFTSIIESTFPEISLIDSFENRYEYIFGNDHFHKPDKMILNRFANSKSIRDTFVPEMENLPNVSTELTAEFVLSHVIDDVCRFLEIKDLYSVAKVCRSWKDAALHEMCKIGPKVTVMPFFSKPMNTNCDSKINLLDSVHTKPHTALLFFNRYHLSYAFQQQCLDYVINAYKEQLECNVIALDSEETYFDTNPRAYPEDYDNYEFGYDRDGISSAIFAQRLYKELMSDYQDSKIILILLTASQKGTNIARKLLTMIQKNHEQTKYSIWGNECYSLKKVDYDPTDSQTIKEPAVVGIRICGPSIDSWSFILNANIKLDKFEEQLLKFKENIKLKRHSLGLVCGPALAPSPINGELQESSLFMNRIKKIFPEIPIIGQFSYEFYFNAYGCDSTSNDSKTMVSLMAVSLMIITHD</sequence>
<reference evidence="2 3" key="1">
    <citation type="journal article" date="2017" name="Curr. Biol.">
        <title>The Evolution of Venom by Co-option of Single-Copy Genes.</title>
        <authorList>
            <person name="Martinson E.O."/>
            <person name="Mrinalini"/>
            <person name="Kelkar Y.D."/>
            <person name="Chang C.H."/>
            <person name="Werren J.H."/>
        </authorList>
    </citation>
    <scope>NUCLEOTIDE SEQUENCE [LARGE SCALE GENOMIC DNA]</scope>
    <source>
        <strain evidence="2 3">Alberta</strain>
        <tissue evidence="2">Whole body</tissue>
    </source>
</reference>